<dbReference type="InterPro" id="IPR005802">
    <property type="entry name" value="ADC_synth_comp_1"/>
</dbReference>
<name>A0ABT8N0R6_9BACL</name>
<dbReference type="Pfam" id="PF00425">
    <property type="entry name" value="Chorismate_bind"/>
    <property type="match status" value="1"/>
</dbReference>
<dbReference type="Gene3D" id="3.20.10.10">
    <property type="entry name" value="D-amino Acid Aminotransferase, subunit A, domain 2"/>
    <property type="match status" value="1"/>
</dbReference>
<dbReference type="SUPFAM" id="SSF56322">
    <property type="entry name" value="ADC synthase"/>
    <property type="match status" value="1"/>
</dbReference>
<dbReference type="InterPro" id="IPR015890">
    <property type="entry name" value="Chorismate_C"/>
</dbReference>
<dbReference type="InterPro" id="IPR005801">
    <property type="entry name" value="ADC_synthase"/>
</dbReference>
<proteinExistence type="predicted"/>
<dbReference type="SUPFAM" id="SSF56752">
    <property type="entry name" value="D-aminoacid aminotransferase-like PLP-dependent enzymes"/>
    <property type="match status" value="1"/>
</dbReference>
<feature type="domain" description="Chorismate-utilising enzyme C-terminal" evidence="1">
    <location>
        <begin position="113"/>
        <end position="367"/>
    </location>
</feature>
<protein>
    <submittedName>
        <fullName evidence="2">Aminodeoxychorismate synthase component I</fullName>
        <ecNumber evidence="2">2.6.1.85</ecNumber>
    </submittedName>
</protein>
<dbReference type="Gene3D" id="3.30.470.10">
    <property type="match status" value="1"/>
</dbReference>
<dbReference type="InterPro" id="IPR036038">
    <property type="entry name" value="Aminotransferase-like"/>
</dbReference>
<keyword evidence="2" id="KW-0032">Aminotransferase</keyword>
<dbReference type="PANTHER" id="PTHR11236">
    <property type="entry name" value="AMINOBENZOATE/ANTHRANILATE SYNTHASE"/>
    <property type="match status" value="1"/>
</dbReference>
<comment type="caution">
    <text evidence="2">The sequence shown here is derived from an EMBL/GenBank/DDBJ whole genome shotgun (WGS) entry which is preliminary data.</text>
</comment>
<dbReference type="EC" id="2.6.1.85" evidence="2"/>
<keyword evidence="2" id="KW-0808">Transferase</keyword>
<dbReference type="Gene3D" id="3.60.120.10">
    <property type="entry name" value="Anthranilate synthase"/>
    <property type="match status" value="1"/>
</dbReference>
<dbReference type="NCBIfam" id="TIGR00553">
    <property type="entry name" value="pabB"/>
    <property type="match status" value="1"/>
</dbReference>
<dbReference type="PRINTS" id="PR00095">
    <property type="entry name" value="ANTSNTHASEI"/>
</dbReference>
<dbReference type="InterPro" id="IPR001544">
    <property type="entry name" value="Aminotrans_IV"/>
</dbReference>
<sequence length="579" mass="65488">MKPYLLFEFRDEQGKIQPLVFKEPVEIFQAHTIHEVKQVMADVEKALQNGYYTAGFVSYEAAPAFNPNMLVHDEPQMPLAWFGVFKEPIPTTHEVETSGEYEVSDWQMAGSLEQYQQGIQQIKQAIEEGHTYQVNYTERLQAKFSGDDLAFYRQLARNQQADYSAYLNIGNYRLLSASPELFFRIDKQKITAKPMKGTAPRGRFTAEDQGNAERLLASEKERAENLMIVDLLRNDIGRLAKSGTVTVPRLFEAEKYPTVHQMTSTVQAEISKEASVWDWFKALFPCGSITGAPKISTMSFISELEQSPREVYCGAIGFITPEKNAVFNVPIRTVIIDKENRTASYGVGGGVTWDSTSEGEYQELITKAHVLTERRPAFELLESLKLEDGNYPLLTYHLERLGDTADYFNFIFDEGAVEQQLLQTAEDHPIGVFKVRLLVDKSGAFSTQAQAIDPVSKPVVCTLAASPVDSSDPFLFHKTTHRSVYEAQTNAVPDAFSVLLWNEKEELTEFTIGNLVVEKDGKFYTPPVSCGLLAGTFRQFLLDNKKIEEKKIYKNDLANYDAIWFINSVRGWLKVTLEE</sequence>
<dbReference type="Proteomes" id="UP001172055">
    <property type="component" value="Unassembled WGS sequence"/>
</dbReference>
<organism evidence="2 3">
    <name type="scientific">Planococcus shixiaomingii</name>
    <dbReference type="NCBI Taxonomy" id="3058393"/>
    <lineage>
        <taxon>Bacteria</taxon>
        <taxon>Bacillati</taxon>
        <taxon>Bacillota</taxon>
        <taxon>Bacilli</taxon>
        <taxon>Bacillales</taxon>
        <taxon>Caryophanaceae</taxon>
        <taxon>Planococcus</taxon>
    </lineage>
</organism>
<dbReference type="InterPro" id="IPR043131">
    <property type="entry name" value="BCAT-like_N"/>
</dbReference>
<dbReference type="RefSeq" id="WP_301723009.1">
    <property type="nucleotide sequence ID" value="NZ_JAUJWV010000001.1"/>
</dbReference>
<accession>A0ABT8N0R6</accession>
<dbReference type="EMBL" id="JAUJWV010000001">
    <property type="protein sequence ID" value="MDN7241313.1"/>
    <property type="molecule type" value="Genomic_DNA"/>
</dbReference>
<gene>
    <name evidence="2" type="primary">pabB</name>
    <name evidence="2" type="ORF">QWY14_05890</name>
</gene>
<dbReference type="GO" id="GO:0046820">
    <property type="term" value="F:4-amino-4-deoxychorismate synthase activity"/>
    <property type="evidence" value="ECO:0007669"/>
    <property type="project" value="UniProtKB-EC"/>
</dbReference>
<evidence type="ECO:0000259" key="1">
    <source>
        <dbReference type="Pfam" id="PF00425"/>
    </source>
</evidence>
<dbReference type="InterPro" id="IPR043132">
    <property type="entry name" value="BCAT-like_C"/>
</dbReference>
<dbReference type="InterPro" id="IPR019999">
    <property type="entry name" value="Anth_synth_I-like"/>
</dbReference>
<reference evidence="2 3" key="1">
    <citation type="submission" date="2023-06" db="EMBL/GenBank/DDBJ databases">
        <title>Novel species in genus Planococcus.</title>
        <authorList>
            <person name="Ning S."/>
        </authorList>
    </citation>
    <scope>NUCLEOTIDE SEQUENCE [LARGE SCALE GENOMIC DNA]</scope>
    <source>
        <strain evidence="2 3">N028</strain>
    </source>
</reference>
<dbReference type="Pfam" id="PF01063">
    <property type="entry name" value="Aminotran_4"/>
    <property type="match status" value="1"/>
</dbReference>
<keyword evidence="3" id="KW-1185">Reference proteome</keyword>
<evidence type="ECO:0000313" key="2">
    <source>
        <dbReference type="EMBL" id="MDN7241313.1"/>
    </source>
</evidence>
<dbReference type="PANTHER" id="PTHR11236:SF50">
    <property type="entry name" value="AMINODEOXYCHORISMATE SYNTHASE COMPONENT 1"/>
    <property type="match status" value="1"/>
</dbReference>
<evidence type="ECO:0000313" key="3">
    <source>
        <dbReference type="Proteomes" id="UP001172055"/>
    </source>
</evidence>